<dbReference type="InterPro" id="IPR029064">
    <property type="entry name" value="Ribosomal_eL30-like_sf"/>
</dbReference>
<evidence type="ECO:0000256" key="2">
    <source>
        <dbReference type="ARBA" id="ARBA00023274"/>
    </source>
</evidence>
<reference evidence="5 6" key="2">
    <citation type="submission" date="2020-06" db="EMBL/GenBank/DDBJ databases">
        <title>Draft genome of Bugula neritina, a colonial animal packing powerful symbionts and potential medicines.</title>
        <authorList>
            <person name="Rayko M."/>
        </authorList>
    </citation>
    <scope>NUCLEOTIDE SEQUENCE [LARGE SCALE GENOMIC DNA]</scope>
    <source>
        <strain evidence="5">Kwan_BN1</strain>
    </source>
</reference>
<reference evidence="5 6" key="1">
    <citation type="submission" date="2019-09" db="EMBL/GenBank/DDBJ databases">
        <authorList>
            <person name="Raiko M."/>
            <person name="Komissarov A."/>
            <person name="Rhodes A."/>
            <person name="Kliver S."/>
            <person name="Lim-Fong G."/>
            <person name="Kwan J."/>
            <person name="O'Brien S.J."/>
            <person name="Lopez J.V."/>
        </authorList>
    </citation>
    <scope>NUCLEOTIDE SEQUENCE [LARGE SCALE GENOMIC DNA]</scope>
    <source>
        <strain evidence="5">Kwan_BN1</strain>
    </source>
</reference>
<organism evidence="5 6">
    <name type="scientific">Bugula neritina</name>
    <name type="common">Brown bryozoan</name>
    <name type="synonym">Sertularia neritina</name>
    <dbReference type="NCBI Taxonomy" id="10212"/>
    <lineage>
        <taxon>Eukaryota</taxon>
        <taxon>Metazoa</taxon>
        <taxon>Spiralia</taxon>
        <taxon>Lophotrochozoa</taxon>
        <taxon>Bryozoa</taxon>
        <taxon>Gymnolaemata</taxon>
        <taxon>Cheilostomatida</taxon>
        <taxon>Flustrina</taxon>
        <taxon>Buguloidea</taxon>
        <taxon>Bugulidae</taxon>
        <taxon>Bugula</taxon>
    </lineage>
</organism>
<feature type="domain" description="Ribosomal protein eL8/eL30/eS12/Gadd45" evidence="3">
    <location>
        <begin position="4"/>
        <end position="58"/>
    </location>
</feature>
<protein>
    <submittedName>
        <fullName evidence="5">NHP2</fullName>
    </submittedName>
</protein>
<dbReference type="EMBL" id="VXIV02001874">
    <property type="protein sequence ID" value="KAF6028951.1"/>
    <property type="molecule type" value="Genomic_DNA"/>
</dbReference>
<dbReference type="AlphaFoldDB" id="A0A7J7KJK2"/>
<dbReference type="Proteomes" id="UP000593567">
    <property type="component" value="Unassembled WGS sequence"/>
</dbReference>
<keyword evidence="6" id="KW-1185">Reference proteome</keyword>
<evidence type="ECO:0000256" key="1">
    <source>
        <dbReference type="ARBA" id="ARBA00007337"/>
    </source>
</evidence>
<gene>
    <name evidence="5" type="ORF">EB796_003908</name>
    <name evidence="4" type="ORF">EB796_012737</name>
</gene>
<accession>A0A7J7KJK2</accession>
<dbReference type="InterPro" id="IPR018492">
    <property type="entry name" value="Ribosomal_eL8/Nhp2"/>
</dbReference>
<dbReference type="GO" id="GO:1990904">
    <property type="term" value="C:ribonucleoprotein complex"/>
    <property type="evidence" value="ECO:0007669"/>
    <property type="project" value="UniProtKB-KW"/>
</dbReference>
<evidence type="ECO:0000313" key="6">
    <source>
        <dbReference type="Proteomes" id="UP000593567"/>
    </source>
</evidence>
<keyword evidence="2" id="KW-0687">Ribonucleoprotein</keyword>
<comment type="similarity">
    <text evidence="1">Belongs to the eukaryotic ribosomal protein eL8 family.</text>
</comment>
<evidence type="ECO:0000313" key="5">
    <source>
        <dbReference type="EMBL" id="KAF6037788.1"/>
    </source>
</evidence>
<dbReference type="PRINTS" id="PR00881">
    <property type="entry name" value="L7ARS6FAMILY"/>
</dbReference>
<dbReference type="SUPFAM" id="SSF55315">
    <property type="entry name" value="L30e-like"/>
    <property type="match status" value="1"/>
</dbReference>
<evidence type="ECO:0000259" key="3">
    <source>
        <dbReference type="Pfam" id="PF01248"/>
    </source>
</evidence>
<dbReference type="InterPro" id="IPR004038">
    <property type="entry name" value="Ribosomal_eL8/eL30/eS12/Gad45"/>
</dbReference>
<dbReference type="EMBL" id="VXIV02000517">
    <property type="protein sequence ID" value="KAF6037788.1"/>
    <property type="molecule type" value="Genomic_DNA"/>
</dbReference>
<dbReference type="OrthoDB" id="5364946at2759"/>
<proteinExistence type="inferred from homology"/>
<dbReference type="Pfam" id="PF01248">
    <property type="entry name" value="Ribosomal_L7Ae"/>
    <property type="match status" value="1"/>
</dbReference>
<name>A0A7J7KJK2_BUGNE</name>
<evidence type="ECO:0000313" key="4">
    <source>
        <dbReference type="EMBL" id="KAF6028951.1"/>
    </source>
</evidence>
<sequence length="80" mass="8788">MKGYVVLAGDADPLDTVSHFPVLCEENNTPYVWVPTRRDLGLAVGSGAALCAFIKPDESYEETYDQVYEKIKSLPLPPSV</sequence>
<comment type="caution">
    <text evidence="5">The sequence shown here is derived from an EMBL/GenBank/DDBJ whole genome shotgun (WGS) entry which is preliminary data.</text>
</comment>
<dbReference type="Gene3D" id="3.30.1330.30">
    <property type="match status" value="1"/>
</dbReference>